<dbReference type="GO" id="GO:0005737">
    <property type="term" value="C:cytoplasm"/>
    <property type="evidence" value="ECO:0007669"/>
    <property type="project" value="TreeGrafter"/>
</dbReference>
<name>A0A2S9THF9_9BACT</name>
<dbReference type="Pfam" id="PF00501">
    <property type="entry name" value="AMP-binding"/>
    <property type="match status" value="1"/>
</dbReference>
<dbReference type="SUPFAM" id="SSF56801">
    <property type="entry name" value="Acetyl-CoA synthetase-like"/>
    <property type="match status" value="1"/>
</dbReference>
<evidence type="ECO:0000259" key="1">
    <source>
        <dbReference type="Pfam" id="PF00501"/>
    </source>
</evidence>
<dbReference type="PANTHER" id="PTHR45527">
    <property type="entry name" value="NONRIBOSOMAL PEPTIDE SYNTHETASE"/>
    <property type="match status" value="1"/>
</dbReference>
<dbReference type="InterPro" id="IPR045851">
    <property type="entry name" value="AMP-bd_C_sf"/>
</dbReference>
<dbReference type="Proteomes" id="UP000239151">
    <property type="component" value="Unassembled WGS sequence"/>
</dbReference>
<dbReference type="Gene3D" id="3.30.300.30">
    <property type="match status" value="1"/>
</dbReference>
<dbReference type="InterPro" id="IPR020845">
    <property type="entry name" value="AMP-binding_CS"/>
</dbReference>
<dbReference type="InterPro" id="IPR010071">
    <property type="entry name" value="AA_adenyl_dom"/>
</dbReference>
<dbReference type="GO" id="GO:0043041">
    <property type="term" value="P:amino acid activation for nonribosomal peptide biosynthetic process"/>
    <property type="evidence" value="ECO:0007669"/>
    <property type="project" value="TreeGrafter"/>
</dbReference>
<gene>
    <name evidence="2" type="ORF">CJ670_04115</name>
</gene>
<dbReference type="CDD" id="cd05930">
    <property type="entry name" value="A_NRPS"/>
    <property type="match status" value="1"/>
</dbReference>
<organism evidence="2 3">
    <name type="scientific">Aliarcobacter cryaerophilus</name>
    <dbReference type="NCBI Taxonomy" id="28198"/>
    <lineage>
        <taxon>Bacteria</taxon>
        <taxon>Pseudomonadati</taxon>
        <taxon>Campylobacterota</taxon>
        <taxon>Epsilonproteobacteria</taxon>
        <taxon>Campylobacterales</taxon>
        <taxon>Arcobacteraceae</taxon>
        <taxon>Aliarcobacter</taxon>
    </lineage>
</organism>
<proteinExistence type="predicted"/>
<dbReference type="Gene3D" id="3.40.50.12780">
    <property type="entry name" value="N-terminal domain of ligase-like"/>
    <property type="match status" value="1"/>
</dbReference>
<protein>
    <submittedName>
        <fullName evidence="2">AMP-dependent synthetase</fullName>
    </submittedName>
</protein>
<evidence type="ECO:0000313" key="2">
    <source>
        <dbReference type="EMBL" id="PRM98227.1"/>
    </source>
</evidence>
<dbReference type="PROSITE" id="PS00455">
    <property type="entry name" value="AMP_BINDING"/>
    <property type="match status" value="1"/>
</dbReference>
<dbReference type="GO" id="GO:0044550">
    <property type="term" value="P:secondary metabolite biosynthetic process"/>
    <property type="evidence" value="ECO:0007669"/>
    <property type="project" value="TreeGrafter"/>
</dbReference>
<evidence type="ECO:0000313" key="3">
    <source>
        <dbReference type="Proteomes" id="UP000239151"/>
    </source>
</evidence>
<accession>A0A2S9THF9</accession>
<dbReference type="EMBL" id="NXGI01000005">
    <property type="protein sequence ID" value="PRM98227.1"/>
    <property type="molecule type" value="Genomic_DNA"/>
</dbReference>
<dbReference type="NCBIfam" id="TIGR01733">
    <property type="entry name" value="AA-adenyl-dom"/>
    <property type="match status" value="1"/>
</dbReference>
<dbReference type="PANTHER" id="PTHR45527:SF1">
    <property type="entry name" value="FATTY ACID SYNTHASE"/>
    <property type="match status" value="1"/>
</dbReference>
<comment type="caution">
    <text evidence="2">The sequence shown here is derived from an EMBL/GenBank/DDBJ whole genome shotgun (WGS) entry which is preliminary data.</text>
</comment>
<dbReference type="InterPro" id="IPR042099">
    <property type="entry name" value="ANL_N_sf"/>
</dbReference>
<feature type="domain" description="AMP-dependent synthetase/ligase" evidence="1">
    <location>
        <begin position="9"/>
        <end position="363"/>
    </location>
</feature>
<dbReference type="GO" id="GO:0031177">
    <property type="term" value="F:phosphopantetheine binding"/>
    <property type="evidence" value="ECO:0007669"/>
    <property type="project" value="TreeGrafter"/>
</dbReference>
<sequence>MKKHVLEYLEDTVKKFPNKIAVIDEKEIINFIDLQQQAKNITYYLQSKNISKNLPIGVFLPKSIEAIKSFLGILYNADFYVPLDTKNPFSRIEAIIKNIDLKYIITDSNNAKLLKDLSSQVELILLDNINITEKIEFDFKNYNLSIDMDPVYILNTSGSTGIPKGVTLPHKAMIDYIEWVIKEYKFDENLILGNQSPLHFDISASDLYITLATGSTLVLIPESLFMFPPKLLDYLEEKQVNFIYWVPSILTTISKLDLLKNRNLDIKTVFYGGELMPTKHLMYWKKHLPNTIYSNFFGPTETTVICTHYILDRDFSDDEPLPIGFACKNTDVLVLDEQDRLVTEQNKIGELCVRGSSLALGYYNEPEKTTLAFTQNPLNKAYTEKIYRTGDIVYYNERGELIYKGRKDFQIKHMGYRIELGEIETAILAINGVDNACILYDSENKNIVLIYESSVKTTQRDILLALHSKLPKYMLPTKFILLEAMPLNINGKIDRNKLKDYL</sequence>
<dbReference type="InterPro" id="IPR000873">
    <property type="entry name" value="AMP-dep_synth/lig_dom"/>
</dbReference>
<dbReference type="AlphaFoldDB" id="A0A2S9THF9"/>
<reference evidence="2 3" key="1">
    <citation type="submission" date="2017-09" db="EMBL/GenBank/DDBJ databases">
        <title>Reassesment of A. cryaerophilus.</title>
        <authorList>
            <person name="Perez-Cataluna A."/>
            <person name="Collado L."/>
            <person name="Salgado O."/>
            <person name="Lefinanco V."/>
            <person name="Figueras M.J."/>
        </authorList>
    </citation>
    <scope>NUCLEOTIDE SEQUENCE [LARGE SCALE GENOMIC DNA]</scope>
    <source>
        <strain evidence="2 3">LMG 9065</strain>
    </source>
</reference>